<keyword evidence="2" id="KW-0813">Transport</keyword>
<dbReference type="GO" id="GO:0005524">
    <property type="term" value="F:ATP binding"/>
    <property type="evidence" value="ECO:0007669"/>
    <property type="project" value="UniProtKB-KW"/>
</dbReference>
<dbReference type="PROSITE" id="PS50893">
    <property type="entry name" value="ABC_TRANSPORTER_2"/>
    <property type="match status" value="1"/>
</dbReference>
<protein>
    <submittedName>
        <fullName evidence="6">Iron ABC transporter ATPase</fullName>
    </submittedName>
</protein>
<evidence type="ECO:0000313" key="6">
    <source>
        <dbReference type="EMBL" id="BAT28649.1"/>
    </source>
</evidence>
<evidence type="ECO:0000256" key="1">
    <source>
        <dbReference type="ARBA" id="ARBA00005417"/>
    </source>
</evidence>
<dbReference type="PANTHER" id="PTHR42794">
    <property type="entry name" value="HEMIN IMPORT ATP-BINDING PROTEIN HMUV"/>
    <property type="match status" value="1"/>
</dbReference>
<dbReference type="PANTHER" id="PTHR42794:SF2">
    <property type="entry name" value="ABC TRANSPORTER ATP-BINDING PROTEIN"/>
    <property type="match status" value="1"/>
</dbReference>
<dbReference type="FunFam" id="3.40.50.300:FF:000134">
    <property type="entry name" value="Iron-enterobactin ABC transporter ATP-binding protein"/>
    <property type="match status" value="1"/>
</dbReference>
<keyword evidence="3" id="KW-0547">Nucleotide-binding</keyword>
<dbReference type="Pfam" id="PF00005">
    <property type="entry name" value="ABC_tran"/>
    <property type="match status" value="1"/>
</dbReference>
<dbReference type="SUPFAM" id="SSF52540">
    <property type="entry name" value="P-loop containing nucleoside triphosphate hydrolases"/>
    <property type="match status" value="1"/>
</dbReference>
<evidence type="ECO:0000256" key="2">
    <source>
        <dbReference type="ARBA" id="ARBA00022448"/>
    </source>
</evidence>
<name>A0A0N7KY39_9HYPH</name>
<dbReference type="AlphaFoldDB" id="A0A0N7KY39"/>
<dbReference type="InterPro" id="IPR003593">
    <property type="entry name" value="AAA+_ATPase"/>
</dbReference>
<dbReference type="Gene3D" id="3.40.50.300">
    <property type="entry name" value="P-loop containing nucleotide triphosphate hydrolases"/>
    <property type="match status" value="1"/>
</dbReference>
<reference evidence="6" key="1">
    <citation type="journal article" date="2015" name="Proc. Natl. Acad. Sci. U.S.A.">
        <title>Bacterial clade with the ribosomal RNA operon on a small plasmid rather than the chromosome.</title>
        <authorList>
            <person name="Anda M."/>
            <person name="Ohtsubo Y."/>
            <person name="Okubo T."/>
            <person name="Sugawara M."/>
            <person name="Nagata Y."/>
            <person name="Tsuda M."/>
            <person name="Minamisawa K."/>
            <person name="Mitsui H."/>
        </authorList>
    </citation>
    <scope>NUCLEOTIDE SEQUENCE</scope>
    <source>
        <strain evidence="6">JCM 14755</strain>
    </source>
</reference>
<organism evidence="6">
    <name type="scientific">Aureimonas frigidaquae</name>
    <dbReference type="NCBI Taxonomy" id="424757"/>
    <lineage>
        <taxon>Bacteria</taxon>
        <taxon>Pseudomonadati</taxon>
        <taxon>Pseudomonadota</taxon>
        <taxon>Alphaproteobacteria</taxon>
        <taxon>Hyphomicrobiales</taxon>
        <taxon>Aurantimonadaceae</taxon>
        <taxon>Aureimonas</taxon>
    </lineage>
</organism>
<comment type="similarity">
    <text evidence="1">Belongs to the ABC transporter superfamily.</text>
</comment>
<dbReference type="OrthoDB" id="9810077at2"/>
<dbReference type="EMBL" id="LC066377">
    <property type="protein sequence ID" value="BAT28649.1"/>
    <property type="molecule type" value="Genomic_DNA"/>
</dbReference>
<sequence length="258" mass="27746">MMLEAHELTRLAGRRTLLDGVSLDVRAGEFLAVVGPNGSGKSSLLSILSGLRTPDRGHVCLEGAPLASLSRRQAAQRIALVQQQAETEQHMTAWDAVALGRTPHLSLLRPFGPTDAKAVDAALDVVDMGAMRARQWQTLSGGERQRLHVARALAQEPDIIILDEPTNHLDIQHQLELLALMRRLPKTIVAALHDLNHAMTFADRVAVLQQGRLEGLGAPADVLTARRIAKVFKVEARLIPDGAARPLIAFGVSAPAAG</sequence>
<evidence type="ECO:0000256" key="4">
    <source>
        <dbReference type="ARBA" id="ARBA00022840"/>
    </source>
</evidence>
<accession>A0A0N7KY39</accession>
<feature type="domain" description="ABC transporter" evidence="5">
    <location>
        <begin position="3"/>
        <end position="235"/>
    </location>
</feature>
<dbReference type="SMART" id="SM00382">
    <property type="entry name" value="AAA"/>
    <property type="match status" value="1"/>
</dbReference>
<dbReference type="GO" id="GO:0016887">
    <property type="term" value="F:ATP hydrolysis activity"/>
    <property type="evidence" value="ECO:0007669"/>
    <property type="project" value="InterPro"/>
</dbReference>
<dbReference type="InterPro" id="IPR027417">
    <property type="entry name" value="P-loop_NTPase"/>
</dbReference>
<evidence type="ECO:0000256" key="3">
    <source>
        <dbReference type="ARBA" id="ARBA00022741"/>
    </source>
</evidence>
<dbReference type="InterPro" id="IPR003439">
    <property type="entry name" value="ABC_transporter-like_ATP-bd"/>
</dbReference>
<dbReference type="RefSeq" id="WP_062225804.1">
    <property type="nucleotide sequence ID" value="NZ_BBWR01000002.1"/>
</dbReference>
<proteinExistence type="inferred from homology"/>
<keyword evidence="4" id="KW-0067">ATP-binding</keyword>
<evidence type="ECO:0000259" key="5">
    <source>
        <dbReference type="PROSITE" id="PS50893"/>
    </source>
</evidence>
<dbReference type="CDD" id="cd03214">
    <property type="entry name" value="ABC_Iron-Siderophores_B12_Hemin"/>
    <property type="match status" value="1"/>
</dbReference>